<dbReference type="RefSeq" id="WP_394488883.1">
    <property type="nucleotide sequence ID" value="NZ_JBIGIA010000010.1"/>
</dbReference>
<accession>A0ABW7G7V8</accession>
<reference evidence="1 2" key="1">
    <citation type="submission" date="2024-09" db="EMBL/GenBank/DDBJ databases">
        <title>Novel species of the genus Pelomonas and Roseateles isolated from streams.</title>
        <authorList>
            <person name="Lu H."/>
        </authorList>
    </citation>
    <scope>NUCLEOTIDE SEQUENCE [LARGE SCALE GENOMIC DNA]</scope>
    <source>
        <strain evidence="1 2">BYS96W</strain>
    </source>
</reference>
<evidence type="ECO:0000313" key="2">
    <source>
        <dbReference type="Proteomes" id="UP001606305"/>
    </source>
</evidence>
<comment type="caution">
    <text evidence="1">The sequence shown here is derived from an EMBL/GenBank/DDBJ whole genome shotgun (WGS) entry which is preliminary data.</text>
</comment>
<dbReference type="EMBL" id="JBIGIA010000010">
    <property type="protein sequence ID" value="MFG6458029.1"/>
    <property type="molecule type" value="Genomic_DNA"/>
</dbReference>
<organism evidence="1 2">
    <name type="scientific">Pelomonas nitida</name>
    <dbReference type="NCBI Taxonomy" id="3299027"/>
    <lineage>
        <taxon>Bacteria</taxon>
        <taxon>Pseudomonadati</taxon>
        <taxon>Pseudomonadota</taxon>
        <taxon>Betaproteobacteria</taxon>
        <taxon>Burkholderiales</taxon>
        <taxon>Sphaerotilaceae</taxon>
        <taxon>Roseateles</taxon>
    </lineage>
</organism>
<proteinExistence type="predicted"/>
<gene>
    <name evidence="1" type="ORF">ACG00X_14410</name>
</gene>
<dbReference type="Proteomes" id="UP001606305">
    <property type="component" value="Unassembled WGS sequence"/>
</dbReference>
<dbReference type="Pfam" id="PF14078">
    <property type="entry name" value="DUF4259"/>
    <property type="match status" value="1"/>
</dbReference>
<sequence>MGAWSPDAFGNDDALDWAQGLDEVDDLSLIESALSPVVDGRGQEVDASQASEALAALEVVARLRGQVSEAAFPDVADDWVSRTRLVPPEPLLRRGLAALDRIEGSDSELRALWDESDSVQDWLASLADLRRRLLAPPQPLAPALDEVGRRVRSLTALAFVVPPLPLPEMLQGPMAEFARPQLFARILAAEALGDVAAVRDGIARLRPLLGPVADAKLLWDLAVREAKTRAAEGQLDAALADLQPWRDTAESLGPGTFDMRCLAVCQDGGDYERAEQLRARLIGAGHGAVMQWLDLALLQARSGSAETAAALLEANAADFGNPALLPWVNFARGILAVRARAAEGLALLTPWVEGRIAQAQSGPAVWPFLGIGVGWWALALHQAGRGGDAQAVLAAIRPLLLTPENALLVDALKAAGLLEATVQVPALP</sequence>
<name>A0ABW7G7V8_9BURK</name>
<dbReference type="InterPro" id="IPR025355">
    <property type="entry name" value="DUF4259"/>
</dbReference>
<evidence type="ECO:0000313" key="1">
    <source>
        <dbReference type="EMBL" id="MFG6458029.1"/>
    </source>
</evidence>
<protein>
    <submittedName>
        <fullName evidence="1">DUF4259 domain-containing protein</fullName>
    </submittedName>
</protein>
<keyword evidence="2" id="KW-1185">Reference proteome</keyword>